<evidence type="ECO:0000313" key="1">
    <source>
        <dbReference type="EMBL" id="MFD1544005.1"/>
    </source>
</evidence>
<organism evidence="1 2">
    <name type="scientific">Nonomuraea guangzhouensis</name>
    <dbReference type="NCBI Taxonomy" id="1291555"/>
    <lineage>
        <taxon>Bacteria</taxon>
        <taxon>Bacillati</taxon>
        <taxon>Actinomycetota</taxon>
        <taxon>Actinomycetes</taxon>
        <taxon>Streptosporangiales</taxon>
        <taxon>Streptosporangiaceae</taxon>
        <taxon>Nonomuraea</taxon>
    </lineage>
</organism>
<gene>
    <name evidence="1" type="ORF">ACFSJ0_43675</name>
</gene>
<comment type="caution">
    <text evidence="1">The sequence shown here is derived from an EMBL/GenBank/DDBJ whole genome shotgun (WGS) entry which is preliminary data.</text>
</comment>
<evidence type="ECO:0000313" key="2">
    <source>
        <dbReference type="Proteomes" id="UP001597097"/>
    </source>
</evidence>
<reference evidence="2" key="1">
    <citation type="journal article" date="2019" name="Int. J. Syst. Evol. Microbiol.">
        <title>The Global Catalogue of Microorganisms (GCM) 10K type strain sequencing project: providing services to taxonomists for standard genome sequencing and annotation.</title>
        <authorList>
            <consortium name="The Broad Institute Genomics Platform"/>
            <consortium name="The Broad Institute Genome Sequencing Center for Infectious Disease"/>
            <person name="Wu L."/>
            <person name="Ma J."/>
        </authorList>
    </citation>
    <scope>NUCLEOTIDE SEQUENCE [LARGE SCALE GENOMIC DNA]</scope>
    <source>
        <strain evidence="2">CGMCC 1.15399</strain>
    </source>
</reference>
<evidence type="ECO:0008006" key="3">
    <source>
        <dbReference type="Google" id="ProtNLM"/>
    </source>
</evidence>
<dbReference type="RefSeq" id="WP_219528451.1">
    <property type="nucleotide sequence ID" value="NZ_JAHKRM010000004.1"/>
</dbReference>
<proteinExistence type="predicted"/>
<dbReference type="EMBL" id="JBHUCM010000043">
    <property type="protein sequence ID" value="MFD1544005.1"/>
    <property type="molecule type" value="Genomic_DNA"/>
</dbReference>
<sequence>MDDEGFDLEDELEDELREIAGLLDPVPPALLDDAMQAFTLRTLDAELAALTFDSWDEEPSTKVRGAGLPRLLTFEAGGVAVELEVFAARVVGRLSPEGPAEIDVQRRDEELRVRSDELGRFTADGLTRGPLRLRVTPDGGAPIVTSWTRL</sequence>
<dbReference type="Proteomes" id="UP001597097">
    <property type="component" value="Unassembled WGS sequence"/>
</dbReference>
<name>A0ABW4GN07_9ACTN</name>
<keyword evidence="2" id="KW-1185">Reference proteome</keyword>
<accession>A0ABW4GN07</accession>
<protein>
    <recommendedName>
        <fullName evidence="3">Carboxypeptidase regulatory-like domain-containing protein</fullName>
    </recommendedName>
</protein>